<name>A0ABR2GRW7_9EUKA</name>
<keyword evidence="2" id="KW-1185">Reference proteome</keyword>
<dbReference type="SMART" id="SM00248">
    <property type="entry name" value="ANK"/>
    <property type="match status" value="2"/>
</dbReference>
<evidence type="ECO:0008006" key="3">
    <source>
        <dbReference type="Google" id="ProtNLM"/>
    </source>
</evidence>
<dbReference type="Gene3D" id="1.25.40.20">
    <property type="entry name" value="Ankyrin repeat-containing domain"/>
    <property type="match status" value="1"/>
</dbReference>
<dbReference type="InterPro" id="IPR002110">
    <property type="entry name" value="Ankyrin_rpt"/>
</dbReference>
<protein>
    <recommendedName>
        <fullName evidence="3">Ankyrin repeat protein</fullName>
    </recommendedName>
</protein>
<evidence type="ECO:0000313" key="2">
    <source>
        <dbReference type="Proteomes" id="UP001470230"/>
    </source>
</evidence>
<sequence length="149" mass="17120">MTHAILEKDAEQAKKLLDDELFIINQRFTNGDTFFHLSIEGKNVTPIQTLLLNHPSININVQNALKETPLVKAVKTENKELVEMILNHSKFKASLSLIDYAFLLSVKFKDILKCLLKIDSLDVNYNHVLIKSKNNNIHKKNGRNNYTFD</sequence>
<dbReference type="Pfam" id="PF12796">
    <property type="entry name" value="Ank_2"/>
    <property type="match status" value="1"/>
</dbReference>
<comment type="caution">
    <text evidence="1">The sequence shown here is derived from an EMBL/GenBank/DDBJ whole genome shotgun (WGS) entry which is preliminary data.</text>
</comment>
<proteinExistence type="predicted"/>
<dbReference type="InterPro" id="IPR036770">
    <property type="entry name" value="Ankyrin_rpt-contain_sf"/>
</dbReference>
<dbReference type="EMBL" id="JAPFFF010000066">
    <property type="protein sequence ID" value="KAK8836358.1"/>
    <property type="molecule type" value="Genomic_DNA"/>
</dbReference>
<reference evidence="1 2" key="1">
    <citation type="submission" date="2024-04" db="EMBL/GenBank/DDBJ databases">
        <title>Tritrichomonas musculus Genome.</title>
        <authorList>
            <person name="Alves-Ferreira E."/>
            <person name="Grigg M."/>
            <person name="Lorenzi H."/>
            <person name="Galac M."/>
        </authorList>
    </citation>
    <scope>NUCLEOTIDE SEQUENCE [LARGE SCALE GENOMIC DNA]</scope>
    <source>
        <strain evidence="1 2">EAF2021</strain>
    </source>
</reference>
<evidence type="ECO:0000313" key="1">
    <source>
        <dbReference type="EMBL" id="KAK8836358.1"/>
    </source>
</evidence>
<accession>A0ABR2GRW7</accession>
<dbReference type="SUPFAM" id="SSF48403">
    <property type="entry name" value="Ankyrin repeat"/>
    <property type="match status" value="1"/>
</dbReference>
<gene>
    <name evidence="1" type="ORF">M9Y10_039701</name>
</gene>
<organism evidence="1 2">
    <name type="scientific">Tritrichomonas musculus</name>
    <dbReference type="NCBI Taxonomy" id="1915356"/>
    <lineage>
        <taxon>Eukaryota</taxon>
        <taxon>Metamonada</taxon>
        <taxon>Parabasalia</taxon>
        <taxon>Tritrichomonadida</taxon>
        <taxon>Tritrichomonadidae</taxon>
        <taxon>Tritrichomonas</taxon>
    </lineage>
</organism>
<dbReference type="Proteomes" id="UP001470230">
    <property type="component" value="Unassembled WGS sequence"/>
</dbReference>